<organism evidence="2 3">
    <name type="scientific">Bodo saltans</name>
    <name type="common">Flagellated protozoan</name>
    <dbReference type="NCBI Taxonomy" id="75058"/>
    <lineage>
        <taxon>Eukaryota</taxon>
        <taxon>Discoba</taxon>
        <taxon>Euglenozoa</taxon>
        <taxon>Kinetoplastea</taxon>
        <taxon>Metakinetoplastina</taxon>
        <taxon>Eubodonida</taxon>
        <taxon>Bodonidae</taxon>
        <taxon>Bodo</taxon>
    </lineage>
</organism>
<name>A0A0S4JJW4_BODSA</name>
<evidence type="ECO:0000313" key="2">
    <source>
        <dbReference type="EMBL" id="CUG90856.1"/>
    </source>
</evidence>
<dbReference type="VEuPathDB" id="TriTrypDB:BSAL_28965"/>
<evidence type="ECO:0000256" key="1">
    <source>
        <dbReference type="SAM" id="MobiDB-lite"/>
    </source>
</evidence>
<gene>
    <name evidence="2" type="ORF">BSAL_28965</name>
</gene>
<dbReference type="EMBL" id="CYKH01001868">
    <property type="protein sequence ID" value="CUG90856.1"/>
    <property type="molecule type" value="Genomic_DNA"/>
</dbReference>
<sequence>MTTVYKHKLLMMSFQGRSPRQIYIDSCEEHGVRVQRSLCDELSNSTDDFGRLQHLICSGIAFGVRGCLALVPVIQCSRNLRRVDLKGCGVTDEFVAHLVEALQEHPTIRTIDLSDNAFITVHSGKGLVKMAELNPNIVACDVSNTHVGVNVAKVVSARCEANRFRLVSYFADDFFRMKDLFNSVDADGSGWVHIKNIVGSVNAPILQERLIERIALKRSKKRSDNCIHVNTFMELVYLNYKSMSEIHERASDATDPVALAVKTNWKLLIQAMRAHGVTCAGLSKFRVRDLVLSRSEAEELVLQAVEYAGISSGSARVSPRAANVVPDDKKFAPTPPQEAAAPPSAAETVSGNNEVQLDEQPGEEGTAAAEQSEAPHAAAAVATPPPAAADIEISPKDLMVAFKQLFPPLPPAPKSFGFLKERGDDYVSPLLRQGSRCVSITDMSSNATPALSQLGEDDDDPVHSWRTPPTMVREIVKIFLPTYQPHSLMLEGNTGLRSASSINQAPALPQKDLLIDQILDATPGTELEYIRIAGLCAKFAQYSIPTDVSTITLQEVVNVVDECYDVIRVDRPFTVAQIEKMCGL</sequence>
<dbReference type="OrthoDB" id="120976at2759"/>
<dbReference type="SUPFAM" id="SSF52047">
    <property type="entry name" value="RNI-like"/>
    <property type="match status" value="1"/>
</dbReference>
<feature type="compositionally biased region" description="Low complexity" evidence="1">
    <location>
        <begin position="367"/>
        <end position="382"/>
    </location>
</feature>
<dbReference type="Proteomes" id="UP000051952">
    <property type="component" value="Unassembled WGS sequence"/>
</dbReference>
<proteinExistence type="predicted"/>
<dbReference type="Gene3D" id="3.80.10.10">
    <property type="entry name" value="Ribonuclease Inhibitor"/>
    <property type="match status" value="1"/>
</dbReference>
<reference evidence="3" key="1">
    <citation type="submission" date="2015-09" db="EMBL/GenBank/DDBJ databases">
        <authorList>
            <consortium name="Pathogen Informatics"/>
        </authorList>
    </citation>
    <scope>NUCLEOTIDE SEQUENCE [LARGE SCALE GENOMIC DNA]</scope>
    <source>
        <strain evidence="3">Lake Konstanz</strain>
    </source>
</reference>
<evidence type="ECO:0008006" key="4">
    <source>
        <dbReference type="Google" id="ProtNLM"/>
    </source>
</evidence>
<accession>A0A0S4JJW4</accession>
<protein>
    <recommendedName>
        <fullName evidence="4">Leucine-rich repeat protein</fullName>
    </recommendedName>
</protein>
<dbReference type="InterPro" id="IPR032675">
    <property type="entry name" value="LRR_dom_sf"/>
</dbReference>
<feature type="region of interest" description="Disordered" evidence="1">
    <location>
        <begin position="326"/>
        <end position="385"/>
    </location>
</feature>
<feature type="compositionally biased region" description="Low complexity" evidence="1">
    <location>
        <begin position="337"/>
        <end position="346"/>
    </location>
</feature>
<dbReference type="OMA" id="CPYPVLQ"/>
<keyword evidence="3" id="KW-1185">Reference proteome</keyword>
<evidence type="ECO:0000313" key="3">
    <source>
        <dbReference type="Proteomes" id="UP000051952"/>
    </source>
</evidence>
<dbReference type="AlphaFoldDB" id="A0A0S4JJW4"/>